<evidence type="ECO:0000313" key="6">
    <source>
        <dbReference type="Proteomes" id="UP000301870"/>
    </source>
</evidence>
<keyword evidence="6" id="KW-1185">Reference proteome</keyword>
<accession>A0A9J7IHJ4</accession>
<dbReference type="CDD" id="cd03784">
    <property type="entry name" value="GT1_Gtf-like"/>
    <property type="match status" value="1"/>
</dbReference>
<dbReference type="GO" id="GO:0008194">
    <property type="term" value="F:UDP-glycosyltransferase activity"/>
    <property type="evidence" value="ECO:0007669"/>
    <property type="project" value="InterPro"/>
</dbReference>
<dbReference type="PANTHER" id="PTHR48043:SF145">
    <property type="entry name" value="FI06409P-RELATED"/>
    <property type="match status" value="1"/>
</dbReference>
<dbReference type="InterPro" id="IPR002213">
    <property type="entry name" value="UDP_glucos_trans"/>
</dbReference>
<organism evidence="6 7">
    <name type="scientific">Spodoptera litura</name>
    <name type="common">Asian cotton leafworm</name>
    <dbReference type="NCBI Taxonomy" id="69820"/>
    <lineage>
        <taxon>Eukaryota</taxon>
        <taxon>Metazoa</taxon>
        <taxon>Ecdysozoa</taxon>
        <taxon>Arthropoda</taxon>
        <taxon>Hexapoda</taxon>
        <taxon>Insecta</taxon>
        <taxon>Pterygota</taxon>
        <taxon>Neoptera</taxon>
        <taxon>Endopterygota</taxon>
        <taxon>Lepidoptera</taxon>
        <taxon>Glossata</taxon>
        <taxon>Ditrysia</taxon>
        <taxon>Noctuoidea</taxon>
        <taxon>Noctuidae</taxon>
        <taxon>Amphipyrinae</taxon>
        <taxon>Spodoptera</taxon>
    </lineage>
</organism>
<keyword evidence="2" id="KW-0328">Glycosyltransferase</keyword>
<dbReference type="PANTHER" id="PTHR48043">
    <property type="entry name" value="EG:EG0003.4 PROTEIN-RELATED"/>
    <property type="match status" value="1"/>
</dbReference>
<dbReference type="Pfam" id="PF00201">
    <property type="entry name" value="UDPGT"/>
    <property type="match status" value="1"/>
</dbReference>
<reference evidence="7" key="1">
    <citation type="submission" date="2025-08" db="UniProtKB">
        <authorList>
            <consortium name="RefSeq"/>
        </authorList>
    </citation>
    <scope>IDENTIFICATION</scope>
    <source>
        <strain evidence="7">Ishihara</strain>
        <tissue evidence="7">Whole body</tissue>
    </source>
</reference>
<evidence type="ECO:0000256" key="2">
    <source>
        <dbReference type="ARBA" id="ARBA00022676"/>
    </source>
</evidence>
<dbReference type="OrthoDB" id="5835829at2759"/>
<feature type="signal peptide" evidence="5">
    <location>
        <begin position="1"/>
        <end position="21"/>
    </location>
</feature>
<dbReference type="KEGG" id="sliu:111348803"/>
<dbReference type="FunFam" id="3.40.50.2000:FF:000050">
    <property type="entry name" value="UDP-glucuronosyltransferase"/>
    <property type="match status" value="1"/>
</dbReference>
<protein>
    <submittedName>
        <fullName evidence="7">UDP-glucuronosyltransferase 2B14-like</fullName>
    </submittedName>
</protein>
<comment type="similarity">
    <text evidence="1">Belongs to the UDP-glycosyltransferase family.</text>
</comment>
<evidence type="ECO:0000256" key="4">
    <source>
        <dbReference type="SAM" id="Phobius"/>
    </source>
</evidence>
<dbReference type="Proteomes" id="UP000301870">
    <property type="component" value="Chromosome 8"/>
</dbReference>
<evidence type="ECO:0000256" key="5">
    <source>
        <dbReference type="SAM" id="SignalP"/>
    </source>
</evidence>
<feature type="chain" id="PRO_5039903352" evidence="5">
    <location>
        <begin position="22"/>
        <end position="525"/>
    </location>
</feature>
<gene>
    <name evidence="7" type="primary">LOC111348803</name>
</gene>
<keyword evidence="4" id="KW-0472">Membrane</keyword>
<evidence type="ECO:0000256" key="1">
    <source>
        <dbReference type="ARBA" id="ARBA00009995"/>
    </source>
</evidence>
<feature type="transmembrane region" description="Helical" evidence="4">
    <location>
        <begin position="487"/>
        <end position="506"/>
    </location>
</feature>
<keyword evidence="4" id="KW-0812">Transmembrane</keyword>
<keyword evidence="4" id="KW-1133">Transmembrane helix</keyword>
<evidence type="ECO:0000313" key="7">
    <source>
        <dbReference type="RefSeq" id="XP_022815411.1"/>
    </source>
</evidence>
<dbReference type="SUPFAM" id="SSF53756">
    <property type="entry name" value="UDP-Glycosyltransferase/glycogen phosphorylase"/>
    <property type="match status" value="1"/>
</dbReference>
<keyword evidence="3" id="KW-0808">Transferase</keyword>
<proteinExistence type="inferred from homology"/>
<dbReference type="InterPro" id="IPR050271">
    <property type="entry name" value="UDP-glycosyltransferase"/>
</dbReference>
<dbReference type="GeneID" id="111348803"/>
<sequence>MKFPMLLCLILLYYFLSIVDGLKVLVCYPLPVKSVSILGQGVVRNLLEAGHEVTYMTVYPLKNPPTKNFRQIDISSNTALVAGDQMLSIEYILNNKLEKTSSRDIQLFGQEAARMTLNHENVIKLLEDPNEHFDVILTDLLESELYSGFAVVYECPMTWVYSMGAHWQVLRMIDVATSPAYDPDYLSSNTNPLSFTERVDELWTRIQWQFFKTFFTQPEERRIYEAVFGPVLVKRGGTLPDYEDVIYNASLIFGNEYDAVRNRPSTPQNFKYIGGIHIEEPVTPLPKDLQDLIDNSKHGVIYFSMGSFLQSKTLPRKVIMELLQMFGKFKQTVIWKFEDNSLQDVQKNVHIVNWAPQPSILAHPNVKMFLTHGGLFSSIEAVHFGVPTIGIPVLFDQITNVNKAVLNGYALKVELSHNLAKDLKAAINVVLSDDRYTKKAKELSAIYHDRLTKPGLALAYWVEHVVRTCGALHLRSPALHVPLHQRLYLDLLVIILTTTFALVFLLRRLCQKRNGIEYYGQKKSN</sequence>
<name>A0A9J7IHJ4_SPOLT</name>
<keyword evidence="5" id="KW-0732">Signal</keyword>
<dbReference type="AlphaFoldDB" id="A0A9J7IHJ4"/>
<dbReference type="Gene3D" id="3.40.50.2000">
    <property type="entry name" value="Glycogen Phosphorylase B"/>
    <property type="match status" value="1"/>
</dbReference>
<evidence type="ECO:0000256" key="3">
    <source>
        <dbReference type="ARBA" id="ARBA00022679"/>
    </source>
</evidence>
<dbReference type="RefSeq" id="XP_022815411.1">
    <property type="nucleotide sequence ID" value="XM_022959643.1"/>
</dbReference>